<proteinExistence type="predicted"/>
<accession>A0A1B0GLY2</accession>
<sequence>MKEDKAVKGSYLSGEVHAKYMEGRRQGNADYDMLVRLGRKRIFHHTIERI</sequence>
<dbReference type="EnsemblMetazoa" id="PPAI000142-RA">
    <property type="protein sequence ID" value="PPAI000142-PA"/>
    <property type="gene ID" value="PPAI000142"/>
</dbReference>
<dbReference type="EMBL" id="AJVK01020094">
    <property type="status" value="NOT_ANNOTATED_CDS"/>
    <property type="molecule type" value="Genomic_DNA"/>
</dbReference>
<keyword evidence="2" id="KW-1185">Reference proteome</keyword>
<dbReference type="VEuPathDB" id="VectorBase:PPAPM1_000858"/>
<name>A0A1B0GLY2_PHLPP</name>
<organism evidence="1 2">
    <name type="scientific">Phlebotomus papatasi</name>
    <name type="common">Sandfly</name>
    <dbReference type="NCBI Taxonomy" id="29031"/>
    <lineage>
        <taxon>Eukaryota</taxon>
        <taxon>Metazoa</taxon>
        <taxon>Ecdysozoa</taxon>
        <taxon>Arthropoda</taxon>
        <taxon>Hexapoda</taxon>
        <taxon>Insecta</taxon>
        <taxon>Pterygota</taxon>
        <taxon>Neoptera</taxon>
        <taxon>Endopterygota</taxon>
        <taxon>Diptera</taxon>
        <taxon>Nematocera</taxon>
        <taxon>Psychodoidea</taxon>
        <taxon>Psychodidae</taxon>
        <taxon>Phlebotomus</taxon>
        <taxon>Phlebotomus</taxon>
    </lineage>
</organism>
<reference evidence="1" key="1">
    <citation type="submission" date="2022-08" db="UniProtKB">
        <authorList>
            <consortium name="EnsemblMetazoa"/>
        </authorList>
    </citation>
    <scope>IDENTIFICATION</scope>
    <source>
        <strain evidence="1">Israel</strain>
    </source>
</reference>
<protein>
    <submittedName>
        <fullName evidence="1">Uncharacterized protein</fullName>
    </submittedName>
</protein>
<dbReference type="VEuPathDB" id="VectorBase:PPAI000142"/>
<dbReference type="AlphaFoldDB" id="A0A1B0GLY2"/>
<dbReference type="Proteomes" id="UP000092462">
    <property type="component" value="Unassembled WGS sequence"/>
</dbReference>
<evidence type="ECO:0000313" key="1">
    <source>
        <dbReference type="EnsemblMetazoa" id="PPAI000142-PA"/>
    </source>
</evidence>
<evidence type="ECO:0000313" key="2">
    <source>
        <dbReference type="Proteomes" id="UP000092462"/>
    </source>
</evidence>